<evidence type="ECO:0000256" key="14">
    <source>
        <dbReference type="ARBA" id="ARBA00025228"/>
    </source>
</evidence>
<evidence type="ECO:0000256" key="2">
    <source>
        <dbReference type="ARBA" id="ARBA00004651"/>
    </source>
</evidence>
<evidence type="ECO:0000256" key="3">
    <source>
        <dbReference type="ARBA" id="ARBA00004663"/>
    </source>
</evidence>
<dbReference type="RefSeq" id="WP_285574582.1">
    <property type="nucleotide sequence ID" value="NZ_BSDE01000003.1"/>
</dbReference>
<dbReference type="InterPro" id="IPR003805">
    <property type="entry name" value="CobS"/>
</dbReference>
<evidence type="ECO:0000256" key="17">
    <source>
        <dbReference type="ARBA" id="ARBA00048623"/>
    </source>
</evidence>
<comment type="function">
    <text evidence="14 19">Joins adenosylcobinamide-GDP and alpha-ribazole to generate adenosylcobalamin (Ado-cobalamin). Also synthesizes adenosylcobalamin 5'-phosphate from adenosylcobinamide-GDP and alpha-ribazole 5'-phosphate.</text>
</comment>
<keyword evidence="13 19" id="KW-0472">Membrane</keyword>
<evidence type="ECO:0000256" key="8">
    <source>
        <dbReference type="ARBA" id="ARBA00022573"/>
    </source>
</evidence>
<proteinExistence type="inferred from homology"/>
<evidence type="ECO:0000256" key="11">
    <source>
        <dbReference type="ARBA" id="ARBA00022842"/>
    </source>
</evidence>
<evidence type="ECO:0000256" key="13">
    <source>
        <dbReference type="ARBA" id="ARBA00023136"/>
    </source>
</evidence>
<evidence type="ECO:0000313" key="21">
    <source>
        <dbReference type="Proteomes" id="UP001165069"/>
    </source>
</evidence>
<evidence type="ECO:0000256" key="6">
    <source>
        <dbReference type="ARBA" id="ARBA00015850"/>
    </source>
</evidence>
<evidence type="ECO:0000256" key="10">
    <source>
        <dbReference type="ARBA" id="ARBA00022692"/>
    </source>
</evidence>
<accession>A0ABQ5QGI7</accession>
<keyword evidence="9 19" id="KW-0808">Transferase</keyword>
<evidence type="ECO:0000256" key="5">
    <source>
        <dbReference type="ARBA" id="ARBA00013200"/>
    </source>
</evidence>
<keyword evidence="21" id="KW-1185">Reference proteome</keyword>
<feature type="transmembrane region" description="Helical" evidence="19">
    <location>
        <begin position="173"/>
        <end position="190"/>
    </location>
</feature>
<comment type="subcellular location">
    <subcellularLocation>
        <location evidence="2 19">Cell membrane</location>
        <topology evidence="2 19">Multi-pass membrane protein</topology>
    </subcellularLocation>
</comment>
<gene>
    <name evidence="19 20" type="primary">cobS</name>
    <name evidence="20" type="ORF">GETHLI_19700</name>
</gene>
<keyword evidence="10 19" id="KW-0812">Transmembrane</keyword>
<comment type="catalytic activity">
    <reaction evidence="17 19">
        <text>alpha-ribazole + adenosylcob(III)inamide-GDP = adenosylcob(III)alamin + GMP + H(+)</text>
        <dbReference type="Rhea" id="RHEA:16049"/>
        <dbReference type="ChEBI" id="CHEBI:10329"/>
        <dbReference type="ChEBI" id="CHEBI:15378"/>
        <dbReference type="ChEBI" id="CHEBI:18408"/>
        <dbReference type="ChEBI" id="CHEBI:58115"/>
        <dbReference type="ChEBI" id="CHEBI:60487"/>
        <dbReference type="EC" id="2.7.8.26"/>
    </reaction>
</comment>
<evidence type="ECO:0000256" key="16">
    <source>
        <dbReference type="ARBA" id="ARBA00032853"/>
    </source>
</evidence>
<dbReference type="Proteomes" id="UP001165069">
    <property type="component" value="Unassembled WGS sequence"/>
</dbReference>
<keyword evidence="8 19" id="KW-0169">Cobalamin biosynthesis</keyword>
<dbReference type="NCBIfam" id="TIGR00317">
    <property type="entry name" value="cobS"/>
    <property type="match status" value="1"/>
</dbReference>
<comment type="pathway">
    <text evidence="3 19">Cofactor biosynthesis; adenosylcobalamin biosynthesis; adenosylcobalamin from cob(II)yrinate a,c-diamide: step 7/7.</text>
</comment>
<evidence type="ECO:0000256" key="18">
    <source>
        <dbReference type="ARBA" id="ARBA00049504"/>
    </source>
</evidence>
<feature type="transmembrane region" description="Helical" evidence="19">
    <location>
        <begin position="224"/>
        <end position="242"/>
    </location>
</feature>
<keyword evidence="7 19" id="KW-1003">Cell membrane</keyword>
<evidence type="ECO:0000256" key="7">
    <source>
        <dbReference type="ARBA" id="ARBA00022475"/>
    </source>
</evidence>
<dbReference type="EMBL" id="BSDE01000003">
    <property type="protein sequence ID" value="GLH73468.1"/>
    <property type="molecule type" value="Genomic_DNA"/>
</dbReference>
<organism evidence="20 21">
    <name type="scientific">Geothrix limicola</name>
    <dbReference type="NCBI Taxonomy" id="2927978"/>
    <lineage>
        <taxon>Bacteria</taxon>
        <taxon>Pseudomonadati</taxon>
        <taxon>Acidobacteriota</taxon>
        <taxon>Holophagae</taxon>
        <taxon>Holophagales</taxon>
        <taxon>Holophagaceae</taxon>
        <taxon>Geothrix</taxon>
    </lineage>
</organism>
<reference evidence="20 21" key="1">
    <citation type="journal article" date="2023" name="Antonie Van Leeuwenhoek">
        <title>Mesoterricola silvestris gen. nov., sp. nov., Mesoterricola sediminis sp. nov., Geothrix oryzae sp. nov., Geothrix edaphica sp. nov., Geothrix rubra sp. nov., and Geothrix limicola sp. nov., six novel members of Acidobacteriota isolated from soils.</title>
        <authorList>
            <person name="Itoh H."/>
            <person name="Sugisawa Y."/>
            <person name="Mise K."/>
            <person name="Xu Z."/>
            <person name="Kuniyasu M."/>
            <person name="Ushijima N."/>
            <person name="Kawano K."/>
            <person name="Kobayashi E."/>
            <person name="Shiratori Y."/>
            <person name="Masuda Y."/>
            <person name="Senoo K."/>
        </authorList>
    </citation>
    <scope>NUCLEOTIDE SEQUENCE [LARGE SCALE GENOMIC DNA]</scope>
    <source>
        <strain evidence="20 21">Red804</strain>
    </source>
</reference>
<protein>
    <recommendedName>
        <fullName evidence="6 19">Adenosylcobinamide-GDP ribazoletransferase</fullName>
        <ecNumber evidence="5 19">2.7.8.26</ecNumber>
    </recommendedName>
    <alternativeName>
        <fullName evidence="16 19">Cobalamin synthase</fullName>
    </alternativeName>
    <alternativeName>
        <fullName evidence="15 19">Cobalamin-5'-phosphate synthase</fullName>
    </alternativeName>
</protein>
<comment type="cofactor">
    <cofactor evidence="1 19">
        <name>Mg(2+)</name>
        <dbReference type="ChEBI" id="CHEBI:18420"/>
    </cofactor>
</comment>
<dbReference type="PANTHER" id="PTHR34148">
    <property type="entry name" value="ADENOSYLCOBINAMIDE-GDP RIBAZOLETRANSFERASE"/>
    <property type="match status" value="1"/>
</dbReference>
<feature type="transmembrane region" description="Helical" evidence="19">
    <location>
        <begin position="54"/>
        <end position="75"/>
    </location>
</feature>
<comment type="caution">
    <text evidence="20">The sequence shown here is derived from an EMBL/GenBank/DDBJ whole genome shotgun (WGS) entry which is preliminary data.</text>
</comment>
<feature type="transmembrane region" description="Helical" evidence="19">
    <location>
        <begin position="134"/>
        <end position="153"/>
    </location>
</feature>
<evidence type="ECO:0000256" key="4">
    <source>
        <dbReference type="ARBA" id="ARBA00010561"/>
    </source>
</evidence>
<dbReference type="PANTHER" id="PTHR34148:SF1">
    <property type="entry name" value="ADENOSYLCOBINAMIDE-GDP RIBAZOLETRANSFERASE"/>
    <property type="match status" value="1"/>
</dbReference>
<feature type="transmembrane region" description="Helical" evidence="19">
    <location>
        <begin position="195"/>
        <end position="212"/>
    </location>
</feature>
<name>A0ABQ5QGI7_9BACT</name>
<dbReference type="HAMAP" id="MF_00719">
    <property type="entry name" value="CobS"/>
    <property type="match status" value="1"/>
</dbReference>
<evidence type="ECO:0000256" key="9">
    <source>
        <dbReference type="ARBA" id="ARBA00022679"/>
    </source>
</evidence>
<keyword evidence="11 19" id="KW-0460">Magnesium</keyword>
<comment type="catalytic activity">
    <reaction evidence="18 19">
        <text>alpha-ribazole 5'-phosphate + adenosylcob(III)inamide-GDP = adenosylcob(III)alamin 5'-phosphate + GMP + H(+)</text>
        <dbReference type="Rhea" id="RHEA:23560"/>
        <dbReference type="ChEBI" id="CHEBI:15378"/>
        <dbReference type="ChEBI" id="CHEBI:57918"/>
        <dbReference type="ChEBI" id="CHEBI:58115"/>
        <dbReference type="ChEBI" id="CHEBI:60487"/>
        <dbReference type="ChEBI" id="CHEBI:60493"/>
        <dbReference type="EC" id="2.7.8.26"/>
    </reaction>
</comment>
<sequence length="243" mass="25388">MRTLLAALRFLTRLPLPGRPTEVHEIQGAVVWFPLVGAGVGAFTGWIHVLGCRLWPPTVAAALAVAAGLLLTGGFHEDGLTDAVDGLGGGFTKEKVLTIMKDSRIGAYGSMALVCALLLRWSLLVALGNRAVPVFALAMALGRWSILHVLTLLSPIAEGLAKEVHRRGSFGPWLGGTALMLVLAGGGYALSLPRIPLAILAATAASLLWAWRLKVRLGGHCGDALGATAMLAEAAALLVWVAR</sequence>
<evidence type="ECO:0000256" key="1">
    <source>
        <dbReference type="ARBA" id="ARBA00001946"/>
    </source>
</evidence>
<evidence type="ECO:0000256" key="15">
    <source>
        <dbReference type="ARBA" id="ARBA00032605"/>
    </source>
</evidence>
<feature type="transmembrane region" description="Helical" evidence="19">
    <location>
        <begin position="105"/>
        <end position="127"/>
    </location>
</feature>
<feature type="transmembrane region" description="Helical" evidence="19">
    <location>
        <begin position="30"/>
        <end position="47"/>
    </location>
</feature>
<evidence type="ECO:0000256" key="19">
    <source>
        <dbReference type="HAMAP-Rule" id="MF_00719"/>
    </source>
</evidence>
<evidence type="ECO:0000313" key="20">
    <source>
        <dbReference type="EMBL" id="GLH73468.1"/>
    </source>
</evidence>
<dbReference type="Pfam" id="PF02654">
    <property type="entry name" value="CobS"/>
    <property type="match status" value="1"/>
</dbReference>
<comment type="similarity">
    <text evidence="4 19">Belongs to the CobS family.</text>
</comment>
<evidence type="ECO:0000256" key="12">
    <source>
        <dbReference type="ARBA" id="ARBA00022989"/>
    </source>
</evidence>
<keyword evidence="12 19" id="KW-1133">Transmembrane helix</keyword>
<dbReference type="EC" id="2.7.8.26" evidence="5 19"/>